<evidence type="ECO:0000313" key="2">
    <source>
        <dbReference type="EMBL" id="CEN56171.1"/>
    </source>
</evidence>
<dbReference type="Proteomes" id="UP000056322">
    <property type="component" value="Chromosome 1"/>
</dbReference>
<name>A0A0B7IV68_9PROT</name>
<dbReference type="HOGENOM" id="CLU_022530_1_0_4"/>
<dbReference type="KEGG" id="mbac:BN1209_1131"/>
<protein>
    <submittedName>
        <fullName evidence="2">Ribosomal protein S12 methylthiotransferase accessory factor YcaO</fullName>
    </submittedName>
</protein>
<dbReference type="EMBL" id="LN794158">
    <property type="protein sequence ID" value="CEN56171.1"/>
    <property type="molecule type" value="Genomic_DNA"/>
</dbReference>
<organism evidence="2 3">
    <name type="scientific">Candidatus Methylopumilus turicensis</name>
    <dbReference type="NCBI Taxonomy" id="1581680"/>
    <lineage>
        <taxon>Bacteria</taxon>
        <taxon>Pseudomonadati</taxon>
        <taxon>Pseudomonadota</taxon>
        <taxon>Betaproteobacteria</taxon>
        <taxon>Nitrosomonadales</taxon>
        <taxon>Methylophilaceae</taxon>
        <taxon>Candidatus Methylopumilus</taxon>
    </lineage>
</organism>
<accession>A0A0B7IV68</accession>
<dbReference type="NCBIfam" id="TIGR00702">
    <property type="entry name" value="YcaO-type kinase domain"/>
    <property type="match status" value="1"/>
</dbReference>
<dbReference type="InterPro" id="IPR041080">
    <property type="entry name" value="YcaO_C"/>
</dbReference>
<dbReference type="GO" id="GO:0016740">
    <property type="term" value="F:transferase activity"/>
    <property type="evidence" value="ECO:0007669"/>
    <property type="project" value="UniProtKB-KW"/>
</dbReference>
<evidence type="ECO:0000259" key="1">
    <source>
        <dbReference type="PROSITE" id="PS51664"/>
    </source>
</evidence>
<dbReference type="GO" id="GO:0005840">
    <property type="term" value="C:ribosome"/>
    <property type="evidence" value="ECO:0007669"/>
    <property type="project" value="UniProtKB-KW"/>
</dbReference>
<keyword evidence="2" id="KW-0808">Transferase</keyword>
<dbReference type="Pfam" id="PF02624">
    <property type="entry name" value="YcaO"/>
    <property type="match status" value="1"/>
</dbReference>
<dbReference type="InterPro" id="IPR003776">
    <property type="entry name" value="YcaO-like_dom"/>
</dbReference>
<dbReference type="Gene3D" id="3.30.1330.230">
    <property type="match status" value="1"/>
</dbReference>
<dbReference type="Pfam" id="PF18381">
    <property type="entry name" value="YcaO_C"/>
    <property type="match status" value="1"/>
</dbReference>
<dbReference type="AlphaFoldDB" id="A0A0B7IV68"/>
<keyword evidence="2" id="KW-0689">Ribosomal protein</keyword>
<dbReference type="PROSITE" id="PS51664">
    <property type="entry name" value="YCAO"/>
    <property type="match status" value="1"/>
</dbReference>
<reference evidence="3" key="1">
    <citation type="submission" date="2014-12" db="EMBL/GenBank/DDBJ databases">
        <authorList>
            <person name="Salcher M.M."/>
        </authorList>
    </citation>
    <scope>NUCLEOTIDE SEQUENCE [LARGE SCALE GENOMIC DNA]</scope>
    <source>
        <strain evidence="3">MMS-10A-171</strain>
    </source>
</reference>
<feature type="domain" description="YcaO" evidence="1">
    <location>
        <begin position="82"/>
        <end position="457"/>
    </location>
</feature>
<dbReference type="NCBIfam" id="NF040716">
    <property type="entry name" value="YcaO_for_S12"/>
    <property type="match status" value="1"/>
</dbReference>
<dbReference type="PANTHER" id="PTHR37809">
    <property type="entry name" value="RIBOSOMAL PROTEIN S12 METHYLTHIOTRANSFERASE ACCESSORY FACTOR YCAO"/>
    <property type="match status" value="1"/>
</dbReference>
<keyword evidence="2" id="KW-0687">Ribonucleoprotein</keyword>
<dbReference type="RefSeq" id="WP_338140339.1">
    <property type="nucleotide sequence ID" value="NZ_LN794158.1"/>
</dbReference>
<proteinExistence type="predicted"/>
<sequence length="599" mass="67177">MLTAIFLFTLLESHAMQNTPNTSTETFIPSKDASLEYSIKTLQAKLLDIGFHVEERSWLNEIEGIWSVHVTDRDCTRLFSNGKGASQLAARASALGEYFERLSTNYFWTHFYLGEAISNQDYVHYPNEKWFPLAGDKWPAGLLNKELHKFYNPEGTVSATKLIDLNSGNAKRGICAIPYTRLRDNEVAYFPVNLIGNLYVSNGMSAGNTLKEARTQALAEIFERDIKYKIIREGICLPDVPEAVINRYPRIAAGIKGLRDAGYGILVKDASLGGQYPVMNVTLLHPEDQGCFASFGAHPRFEVALERALTELLQGRAIDGLKNFVAPGFDMEEIADSQNLEIHFVDSSGVISWNFLRDTPDYEFVDWNFGTTTDEDYQWCCDTIHASGHEIYISDFTHLDVYACRIFVPGMSEIYPVEELEWENNSVGNLVRPALLRTQDLSQAESETLLETLLDLELADELPVTTLIGLAADAGSVWADLRVGELKALLGLAVGDVDVILEGCDWISQFGELPEKRARVYRCIADLVQLQEMTALDHTKPFNANLALMYGTETLQQAQQLLSRESRYFGLNNLGANMEGSEMHKQLLLAYHKVNAKKH</sequence>
<gene>
    <name evidence="2" type="primary">ycaO</name>
    <name evidence="2" type="ORF">BN1209_1131</name>
</gene>
<dbReference type="STRING" id="1581680.BN1209_1131"/>
<evidence type="ECO:0000313" key="3">
    <source>
        <dbReference type="Proteomes" id="UP000056322"/>
    </source>
</evidence>
<dbReference type="PANTHER" id="PTHR37809:SF1">
    <property type="entry name" value="RIBOSOMAL PROTEIN S12 METHYLTHIOTRANSFERASE ACCESSORY FACTOR YCAO"/>
    <property type="match status" value="1"/>
</dbReference>
<keyword evidence="3" id="KW-1185">Reference proteome</keyword>